<sequence length="227" mass="25367">MHAVDSDGGSDIEFEMEKDSDASDSELEPEPECDTVPPAETPQAPLCKRARTEPTEQTQRTERARHGTVWEEQSVGGARSAGRLPAHMVLTETAGPTHHAKARIASRLDCFLSLVDTEMLTQIRDCSVAEACRTDAKLDLTVDELMAFIALCYERQKWTKIKRNFVPGDIVIIMDDSAPRNSWIIGRITETMPDRNGLVRQVRIKTRTSLLCRPVTKICLLQESTES</sequence>
<dbReference type="InterPro" id="IPR040676">
    <property type="entry name" value="DUF5641"/>
</dbReference>
<reference evidence="3" key="1">
    <citation type="journal article" date="2023" name="Front. Mar. Sci.">
        <title>A new Merluccius polli reference genome to investigate the effects of global change in West African waters.</title>
        <authorList>
            <person name="Mateo J.L."/>
            <person name="Blanco-Fernandez C."/>
            <person name="Garcia-Vazquez E."/>
            <person name="Machado-Schiaffino G."/>
        </authorList>
    </citation>
    <scope>NUCLEOTIDE SEQUENCE</scope>
    <source>
        <strain evidence="3">C29</strain>
        <tissue evidence="3">Fin</tissue>
    </source>
</reference>
<evidence type="ECO:0000259" key="2">
    <source>
        <dbReference type="Pfam" id="PF18701"/>
    </source>
</evidence>
<dbReference type="AlphaFoldDB" id="A0AA47MJB1"/>
<evidence type="ECO:0000313" key="3">
    <source>
        <dbReference type="EMBL" id="KAK0141092.1"/>
    </source>
</evidence>
<feature type="compositionally biased region" description="Basic and acidic residues" evidence="1">
    <location>
        <begin position="50"/>
        <end position="66"/>
    </location>
</feature>
<feature type="domain" description="DUF5641" evidence="2">
    <location>
        <begin position="149"/>
        <end position="221"/>
    </location>
</feature>
<keyword evidence="4" id="KW-1185">Reference proteome</keyword>
<dbReference type="Proteomes" id="UP001174136">
    <property type="component" value="Unassembled WGS sequence"/>
</dbReference>
<protein>
    <recommendedName>
        <fullName evidence="2">DUF5641 domain-containing protein</fullName>
    </recommendedName>
</protein>
<proteinExistence type="predicted"/>
<dbReference type="PANTHER" id="PTHR47331">
    <property type="entry name" value="PHD-TYPE DOMAIN-CONTAINING PROTEIN"/>
    <property type="match status" value="1"/>
</dbReference>
<name>A0AA47MJB1_MERPO</name>
<dbReference type="Pfam" id="PF18701">
    <property type="entry name" value="DUF5641"/>
    <property type="match status" value="1"/>
</dbReference>
<evidence type="ECO:0000313" key="4">
    <source>
        <dbReference type="Proteomes" id="UP001174136"/>
    </source>
</evidence>
<dbReference type="EMBL" id="JAOPHQ010003984">
    <property type="protein sequence ID" value="KAK0141092.1"/>
    <property type="molecule type" value="Genomic_DNA"/>
</dbReference>
<gene>
    <name evidence="3" type="ORF">N1851_021894</name>
</gene>
<feature type="compositionally biased region" description="Acidic residues" evidence="1">
    <location>
        <begin position="22"/>
        <end position="33"/>
    </location>
</feature>
<feature type="region of interest" description="Disordered" evidence="1">
    <location>
        <begin position="1"/>
        <end position="66"/>
    </location>
</feature>
<organism evidence="3 4">
    <name type="scientific">Merluccius polli</name>
    <name type="common">Benguela hake</name>
    <name type="synonym">Merluccius cadenati</name>
    <dbReference type="NCBI Taxonomy" id="89951"/>
    <lineage>
        <taxon>Eukaryota</taxon>
        <taxon>Metazoa</taxon>
        <taxon>Chordata</taxon>
        <taxon>Craniata</taxon>
        <taxon>Vertebrata</taxon>
        <taxon>Euteleostomi</taxon>
        <taxon>Actinopterygii</taxon>
        <taxon>Neopterygii</taxon>
        <taxon>Teleostei</taxon>
        <taxon>Neoteleostei</taxon>
        <taxon>Acanthomorphata</taxon>
        <taxon>Zeiogadaria</taxon>
        <taxon>Gadariae</taxon>
        <taxon>Gadiformes</taxon>
        <taxon>Gadoidei</taxon>
        <taxon>Merlucciidae</taxon>
        <taxon>Merluccius</taxon>
    </lineage>
</organism>
<dbReference type="PANTHER" id="PTHR47331:SF3">
    <property type="match status" value="1"/>
</dbReference>
<accession>A0AA47MJB1</accession>
<evidence type="ECO:0000256" key="1">
    <source>
        <dbReference type="SAM" id="MobiDB-lite"/>
    </source>
</evidence>
<comment type="caution">
    <text evidence="3">The sequence shown here is derived from an EMBL/GenBank/DDBJ whole genome shotgun (WGS) entry which is preliminary data.</text>
</comment>